<dbReference type="InterPro" id="IPR018060">
    <property type="entry name" value="HTH_AraC"/>
</dbReference>
<reference evidence="6" key="1">
    <citation type="submission" date="2020-05" db="EMBL/GenBank/DDBJ databases">
        <title>Complete genome sequence of Pseudomonas sp. Sm006.</title>
        <authorList>
            <person name="Takeuchi K."/>
            <person name="Someya N."/>
        </authorList>
    </citation>
    <scope>NUCLEOTIDE SEQUENCE</scope>
    <source>
        <strain evidence="6">Sm006</strain>
    </source>
</reference>
<evidence type="ECO:0000256" key="1">
    <source>
        <dbReference type="ARBA" id="ARBA00023015"/>
    </source>
</evidence>
<dbReference type="PANTHER" id="PTHR46796:SF12">
    <property type="entry name" value="HTH-TYPE DNA-BINDING TRANSCRIPTIONAL ACTIVATOR EUTR"/>
    <property type="match status" value="1"/>
</dbReference>
<dbReference type="InterPro" id="IPR035418">
    <property type="entry name" value="AraC-bd_2"/>
</dbReference>
<evidence type="ECO:0000313" key="6">
    <source>
        <dbReference type="EMBL" id="BCD89099.1"/>
    </source>
</evidence>
<name>A0AAU7YAS1_9PSED</name>
<evidence type="ECO:0000313" key="8">
    <source>
        <dbReference type="Proteomes" id="UP001064896"/>
    </source>
</evidence>
<dbReference type="Pfam" id="PF14525">
    <property type="entry name" value="AraC_binding_2"/>
    <property type="match status" value="1"/>
</dbReference>
<reference evidence="7" key="2">
    <citation type="submission" date="2023-08" db="EMBL/GenBank/DDBJ databases">
        <title>Increased levels of nutrients transform a symbiont into a lethal pathobiont.</title>
        <authorList>
            <person name="Lachnit T."/>
            <person name="Ulrich L."/>
            <person name="Willmer F.M."/>
            <person name="Hasenbein T."/>
            <person name="Steiner L.X."/>
            <person name="Wolters M."/>
            <person name="Herbst E.M."/>
            <person name="Deines P."/>
        </authorList>
    </citation>
    <scope>NUCLEOTIDE SEQUENCE</scope>
    <source>
        <strain evidence="7">T3</strain>
    </source>
</reference>
<dbReference type="InterPro" id="IPR009057">
    <property type="entry name" value="Homeodomain-like_sf"/>
</dbReference>
<dbReference type="Gene3D" id="1.10.10.60">
    <property type="entry name" value="Homeodomain-like"/>
    <property type="match status" value="1"/>
</dbReference>
<dbReference type="Proteomes" id="UP001064896">
    <property type="component" value="Chromosome"/>
</dbReference>
<dbReference type="EMBL" id="CP158373">
    <property type="protein sequence ID" value="XBY66866.1"/>
    <property type="molecule type" value="Genomic_DNA"/>
</dbReference>
<dbReference type="GO" id="GO:0043565">
    <property type="term" value="F:sequence-specific DNA binding"/>
    <property type="evidence" value="ECO:0007669"/>
    <property type="project" value="InterPro"/>
</dbReference>
<evidence type="ECO:0000256" key="2">
    <source>
        <dbReference type="ARBA" id="ARBA00023125"/>
    </source>
</evidence>
<dbReference type="GO" id="GO:0003700">
    <property type="term" value="F:DNA-binding transcription factor activity"/>
    <property type="evidence" value="ECO:0007669"/>
    <property type="project" value="InterPro"/>
</dbReference>
<dbReference type="EMBL" id="AP023081">
    <property type="protein sequence ID" value="BCD89099.1"/>
    <property type="molecule type" value="Genomic_DNA"/>
</dbReference>
<dbReference type="SUPFAM" id="SSF46689">
    <property type="entry name" value="Homeodomain-like"/>
    <property type="match status" value="1"/>
</dbReference>
<keyword evidence="3" id="KW-0804">Transcription</keyword>
<sequence length="334" mass="36736">MPFSHPCASGLKASLRDIGGARDWMTAIAGPHSLSVSAEHPLAFEHAASRLGPLSTVIGRIHYGTEVVIGVEAREGFASYSISLPLDGEQEIRQGRQVHGSDTQTGIIVCPREQQRLTIAADCRKLQVVIPCQSMQQVLEHLLQQPVEAPVHFDARVDAEQGATAGWWRMVRYLADELEQASPITSQLLLARDLESSLIKGLLLSQPNNYSAALAQVGEPRCPAYVGRAREFIERNAQNELTLMEIQAVAGVSPQRLHEGFKRRFGVSPLGYLKRLRLNGVRRDLLEERGVYTVAATATRWGFTHLGRFASDYQQAFGEQPSQSLARGKASFTS</sequence>
<accession>A0AAU7YAS1</accession>
<dbReference type="PANTHER" id="PTHR46796">
    <property type="entry name" value="HTH-TYPE TRANSCRIPTIONAL ACTIVATOR RHAS-RELATED"/>
    <property type="match status" value="1"/>
</dbReference>
<dbReference type="AlphaFoldDB" id="A0AAU7YAS1"/>
<keyword evidence="8" id="KW-1185">Reference proteome</keyword>
<dbReference type="SMART" id="SM00342">
    <property type="entry name" value="HTH_ARAC"/>
    <property type="match status" value="1"/>
</dbReference>
<proteinExistence type="predicted"/>
<evidence type="ECO:0000313" key="7">
    <source>
        <dbReference type="EMBL" id="XBY66866.1"/>
    </source>
</evidence>
<protein>
    <submittedName>
        <fullName evidence="7">Helix-turn-helix domain-containing protein</fullName>
    </submittedName>
    <submittedName>
        <fullName evidence="6">Transcriptional regulator</fullName>
    </submittedName>
</protein>
<comment type="function">
    <text evidence="4">Regulatory protein of the TOL plasmid xyl operons. XylS activates the xylXYZLTEGFJQKIH operon required for the degradation of toluene, m-xylene and p-xylene.</text>
</comment>
<gene>
    <name evidence="7" type="ORF">ABS648_14180</name>
    <name evidence="6" type="ORF">PSm6_55060</name>
</gene>
<dbReference type="PROSITE" id="PS01124">
    <property type="entry name" value="HTH_ARAC_FAMILY_2"/>
    <property type="match status" value="1"/>
</dbReference>
<dbReference type="RefSeq" id="WP_021220231.1">
    <property type="nucleotide sequence ID" value="NZ_AP023081.1"/>
</dbReference>
<keyword evidence="1" id="KW-0805">Transcription regulation</keyword>
<keyword evidence="2" id="KW-0238">DNA-binding</keyword>
<dbReference type="InterPro" id="IPR050204">
    <property type="entry name" value="AraC_XylS_family_regulators"/>
</dbReference>
<organism evidence="7">
    <name type="scientific">Pseudomonas solani</name>
    <dbReference type="NCBI Taxonomy" id="2731552"/>
    <lineage>
        <taxon>Bacteria</taxon>
        <taxon>Pseudomonadati</taxon>
        <taxon>Pseudomonadota</taxon>
        <taxon>Gammaproteobacteria</taxon>
        <taxon>Pseudomonadales</taxon>
        <taxon>Pseudomonadaceae</taxon>
        <taxon>Pseudomonas</taxon>
    </lineage>
</organism>
<evidence type="ECO:0000256" key="3">
    <source>
        <dbReference type="ARBA" id="ARBA00023163"/>
    </source>
</evidence>
<dbReference type="Pfam" id="PF12833">
    <property type="entry name" value="HTH_18"/>
    <property type="match status" value="1"/>
</dbReference>
<evidence type="ECO:0000256" key="4">
    <source>
        <dbReference type="ARBA" id="ARBA00037345"/>
    </source>
</evidence>
<feature type="domain" description="HTH araC/xylS-type" evidence="5">
    <location>
        <begin position="227"/>
        <end position="327"/>
    </location>
</feature>
<evidence type="ECO:0000259" key="5">
    <source>
        <dbReference type="PROSITE" id="PS01124"/>
    </source>
</evidence>